<sequence>MKLSIYLGTTLLVLASGAFAQRGRTGPAYHLERRGEPPYQPRAVLPGDFAPRKTGGNAAQRGSFGPARRRGKGRASHYRRAVPPGKPGPKGAKAPSPKRGKAPVHNKGKPPVRNRQKAMSSAPGNTGTPESSHGKCTASGGNGNGNCYILALKGNVECAADKKCIQEDHKCGTHDTIPGKADCQLA</sequence>
<keyword evidence="2" id="KW-0732">Signal</keyword>
<name>A0AA35M378_9HYPO</name>
<evidence type="ECO:0000313" key="4">
    <source>
        <dbReference type="Proteomes" id="UP001160390"/>
    </source>
</evidence>
<keyword evidence="4" id="KW-1185">Reference proteome</keyword>
<organism evidence="3 4">
    <name type="scientific">Clonostachys chloroleuca</name>
    <dbReference type="NCBI Taxonomy" id="1926264"/>
    <lineage>
        <taxon>Eukaryota</taxon>
        <taxon>Fungi</taxon>
        <taxon>Dikarya</taxon>
        <taxon>Ascomycota</taxon>
        <taxon>Pezizomycotina</taxon>
        <taxon>Sordariomycetes</taxon>
        <taxon>Hypocreomycetidae</taxon>
        <taxon>Hypocreales</taxon>
        <taxon>Bionectriaceae</taxon>
        <taxon>Clonostachys</taxon>
    </lineage>
</organism>
<feature type="chain" id="PRO_5041348958" evidence="2">
    <location>
        <begin position="21"/>
        <end position="186"/>
    </location>
</feature>
<gene>
    <name evidence="3" type="ORF">CCHLO57077_00001275</name>
</gene>
<evidence type="ECO:0000256" key="2">
    <source>
        <dbReference type="SAM" id="SignalP"/>
    </source>
</evidence>
<dbReference type="EMBL" id="CABFNP030001012">
    <property type="protein sequence ID" value="CAI6089677.1"/>
    <property type="molecule type" value="Genomic_DNA"/>
</dbReference>
<proteinExistence type="predicted"/>
<feature type="region of interest" description="Disordered" evidence="1">
    <location>
        <begin position="28"/>
        <end position="136"/>
    </location>
</feature>
<evidence type="ECO:0000256" key="1">
    <source>
        <dbReference type="SAM" id="MobiDB-lite"/>
    </source>
</evidence>
<evidence type="ECO:0000313" key="3">
    <source>
        <dbReference type="EMBL" id="CAI6089677.1"/>
    </source>
</evidence>
<feature type="signal peptide" evidence="2">
    <location>
        <begin position="1"/>
        <end position="20"/>
    </location>
</feature>
<dbReference type="Proteomes" id="UP001160390">
    <property type="component" value="Unassembled WGS sequence"/>
</dbReference>
<protein>
    <submittedName>
        <fullName evidence="3">Uncharacterized protein</fullName>
    </submittedName>
</protein>
<feature type="compositionally biased region" description="Basic residues" evidence="1">
    <location>
        <begin position="96"/>
        <end position="116"/>
    </location>
</feature>
<feature type="compositionally biased region" description="Polar residues" evidence="1">
    <location>
        <begin position="117"/>
        <end position="131"/>
    </location>
</feature>
<feature type="compositionally biased region" description="Basic residues" evidence="1">
    <location>
        <begin position="67"/>
        <end position="80"/>
    </location>
</feature>
<accession>A0AA35M378</accession>
<comment type="caution">
    <text evidence="3">The sequence shown here is derived from an EMBL/GenBank/DDBJ whole genome shotgun (WGS) entry which is preliminary data.</text>
</comment>
<reference evidence="3" key="1">
    <citation type="submission" date="2023-01" db="EMBL/GenBank/DDBJ databases">
        <authorList>
            <person name="Piombo E."/>
        </authorList>
    </citation>
    <scope>NUCLEOTIDE SEQUENCE</scope>
</reference>
<dbReference type="AlphaFoldDB" id="A0AA35M378"/>